<keyword evidence="2" id="KW-1185">Reference proteome</keyword>
<evidence type="ECO:0000313" key="1">
    <source>
        <dbReference type="EMBL" id="PRQ48337.1"/>
    </source>
</evidence>
<gene>
    <name evidence="1" type="ORF">RchiOBHm_Chr2g0109551</name>
</gene>
<dbReference type="EMBL" id="PDCK01000040">
    <property type="protein sequence ID" value="PRQ48337.1"/>
    <property type="molecule type" value="Genomic_DNA"/>
</dbReference>
<dbReference type="Proteomes" id="UP000238479">
    <property type="component" value="Chromosome 2"/>
</dbReference>
<accession>A0A2P6RPJ4</accession>
<dbReference type="AlphaFoldDB" id="A0A2P6RPJ4"/>
<reference evidence="1 2" key="1">
    <citation type="journal article" date="2018" name="Nat. Genet.">
        <title>The Rosa genome provides new insights in the design of modern roses.</title>
        <authorList>
            <person name="Bendahmane M."/>
        </authorList>
    </citation>
    <scope>NUCLEOTIDE SEQUENCE [LARGE SCALE GENOMIC DNA]</scope>
    <source>
        <strain evidence="2">cv. Old Blush</strain>
    </source>
</reference>
<evidence type="ECO:0000313" key="2">
    <source>
        <dbReference type="Proteomes" id="UP000238479"/>
    </source>
</evidence>
<protein>
    <submittedName>
        <fullName evidence="1">Uncharacterized protein</fullName>
    </submittedName>
</protein>
<name>A0A2P6RPJ4_ROSCH</name>
<sequence length="48" mass="5676">MEPGNSSFSFLNYYYLLLFGEFRKPFSFVSLDSFPYILQSSIIITFTF</sequence>
<dbReference type="Gramene" id="PRQ48337">
    <property type="protein sequence ID" value="PRQ48337"/>
    <property type="gene ID" value="RchiOBHm_Chr2g0109551"/>
</dbReference>
<organism evidence="1 2">
    <name type="scientific">Rosa chinensis</name>
    <name type="common">China rose</name>
    <dbReference type="NCBI Taxonomy" id="74649"/>
    <lineage>
        <taxon>Eukaryota</taxon>
        <taxon>Viridiplantae</taxon>
        <taxon>Streptophyta</taxon>
        <taxon>Embryophyta</taxon>
        <taxon>Tracheophyta</taxon>
        <taxon>Spermatophyta</taxon>
        <taxon>Magnoliopsida</taxon>
        <taxon>eudicotyledons</taxon>
        <taxon>Gunneridae</taxon>
        <taxon>Pentapetalae</taxon>
        <taxon>rosids</taxon>
        <taxon>fabids</taxon>
        <taxon>Rosales</taxon>
        <taxon>Rosaceae</taxon>
        <taxon>Rosoideae</taxon>
        <taxon>Rosoideae incertae sedis</taxon>
        <taxon>Rosa</taxon>
    </lineage>
</organism>
<proteinExistence type="predicted"/>
<comment type="caution">
    <text evidence="1">The sequence shown here is derived from an EMBL/GenBank/DDBJ whole genome shotgun (WGS) entry which is preliminary data.</text>
</comment>